<name>M6FM58_9LEPT</name>
<organism evidence="1 2">
    <name type="scientific">Leptospira weilii str. 2006001855</name>
    <dbReference type="NCBI Taxonomy" id="996804"/>
    <lineage>
        <taxon>Bacteria</taxon>
        <taxon>Pseudomonadati</taxon>
        <taxon>Spirochaetota</taxon>
        <taxon>Spirochaetia</taxon>
        <taxon>Leptospirales</taxon>
        <taxon>Leptospiraceae</taxon>
        <taxon>Leptospira</taxon>
    </lineage>
</organism>
<evidence type="ECO:0000313" key="1">
    <source>
        <dbReference type="EMBL" id="EMM71204.1"/>
    </source>
</evidence>
<evidence type="ECO:0000313" key="2">
    <source>
        <dbReference type="Proteomes" id="UP000012101"/>
    </source>
</evidence>
<dbReference type="AlphaFoldDB" id="M6FM58"/>
<proteinExistence type="predicted"/>
<dbReference type="Proteomes" id="UP000012101">
    <property type="component" value="Unassembled WGS sequence"/>
</dbReference>
<sequence>FRKFFLIFNRRTHVIYMKFENPNSFLQNQIELFLMVFEFGLRIYERV</sequence>
<accession>M6FM58</accession>
<feature type="non-terminal residue" evidence="1">
    <location>
        <position position="1"/>
    </location>
</feature>
<reference evidence="1 2" key="1">
    <citation type="submission" date="2013-01" db="EMBL/GenBank/DDBJ databases">
        <authorList>
            <person name="Harkins D.M."/>
            <person name="Durkin A.S."/>
            <person name="Brinkac L.M."/>
            <person name="Haft D.H."/>
            <person name="Selengut J.D."/>
            <person name="Sanka R."/>
            <person name="DePew J."/>
            <person name="Purushe J."/>
            <person name="Hospenthal D.R."/>
            <person name="Murray C.K."/>
            <person name="Pimentel G."/>
            <person name="Wasfy M."/>
            <person name="Vinetz J.M."/>
            <person name="Sutton G.G."/>
            <person name="Nierman W.C."/>
            <person name="Fouts D.E."/>
        </authorList>
    </citation>
    <scope>NUCLEOTIDE SEQUENCE [LARGE SCALE GENOMIC DNA]</scope>
    <source>
        <strain evidence="1 2">2006001855</strain>
    </source>
</reference>
<comment type="caution">
    <text evidence="1">The sequence shown here is derived from an EMBL/GenBank/DDBJ whole genome shotgun (WGS) entry which is preliminary data.</text>
</comment>
<dbReference type="EMBL" id="AFJM02000055">
    <property type="protein sequence ID" value="EMM71204.1"/>
    <property type="molecule type" value="Genomic_DNA"/>
</dbReference>
<protein>
    <submittedName>
        <fullName evidence="1">Uncharacterized protein</fullName>
    </submittedName>
</protein>
<gene>
    <name evidence="1" type="ORF">LEP1GSC038_3124</name>
</gene>